<accession>A0A9N9FGM8</accession>
<keyword evidence="2" id="KW-1185">Reference proteome</keyword>
<dbReference type="Proteomes" id="UP000789706">
    <property type="component" value="Unassembled WGS sequence"/>
</dbReference>
<evidence type="ECO:0000313" key="1">
    <source>
        <dbReference type="EMBL" id="CAG8532815.1"/>
    </source>
</evidence>
<proteinExistence type="predicted"/>
<name>A0A9N9FGM8_9GLOM</name>
<comment type="caution">
    <text evidence="1">The sequence shown here is derived from an EMBL/GenBank/DDBJ whole genome shotgun (WGS) entry which is preliminary data.</text>
</comment>
<sequence>MIGKTRSSRYSNIYEFTENILSSIFKELTDPELSSCILVNKAWCNLALPLLWEDPLSWGAPIIEIYLKFLPSEQRKSISKIGINLPNVPKNFKPIYCYPKYIKKFSYTELHEATYSWLLESKNVSMVYQDLFDKSFNQVEAEHNPNGKIIIEKMTSLIYHLIKLLFLSSKGFEMIDLSTSYKSVGIPPLLSKIPDMFKMVFTDLKHLKVHTNYADSKVTTERLDSANKLFTKIVEYCNNLEYLDAKDLSNEKNEMRQLFRLVGVQKNLKFFTARNFELWPNLMIKLGEATENTLVSFNLSGVPINIHLLEHLSHCKALKYLALVRYNNELSTGSSRSSITFITAKELYFYKNRLESNTLKSILRSVGKNLKSLTVVNNNTEAIIQGICKFCPNLKYLALTIYSDTKFSTLTDWLTVSKLETLILGTLQSNIHNFSDLPQIDLGEILKDLGNHFPISLKCVDFDFEITPHQLEFFLRRSNQIFEELGLHQASGLEDKHLKIIKNHAKLTRKLIEVTFDRTNEEKPDRSYFSNKYLADAEKHINTITSTSIDPFIDPLQKLFRVYDLEVMDTEYMIKNEIENW</sequence>
<reference evidence="1" key="1">
    <citation type="submission" date="2021-06" db="EMBL/GenBank/DDBJ databases">
        <authorList>
            <person name="Kallberg Y."/>
            <person name="Tangrot J."/>
            <person name="Rosling A."/>
        </authorList>
    </citation>
    <scope>NUCLEOTIDE SEQUENCE</scope>
    <source>
        <strain evidence="1">AZ414A</strain>
    </source>
</reference>
<dbReference type="Gene3D" id="3.80.10.10">
    <property type="entry name" value="Ribonuclease Inhibitor"/>
    <property type="match status" value="1"/>
</dbReference>
<dbReference type="AlphaFoldDB" id="A0A9N9FGM8"/>
<organism evidence="1 2">
    <name type="scientific">Diversispora eburnea</name>
    <dbReference type="NCBI Taxonomy" id="1213867"/>
    <lineage>
        <taxon>Eukaryota</taxon>
        <taxon>Fungi</taxon>
        <taxon>Fungi incertae sedis</taxon>
        <taxon>Mucoromycota</taxon>
        <taxon>Glomeromycotina</taxon>
        <taxon>Glomeromycetes</taxon>
        <taxon>Diversisporales</taxon>
        <taxon>Diversisporaceae</taxon>
        <taxon>Diversispora</taxon>
    </lineage>
</organism>
<dbReference type="SUPFAM" id="SSF52047">
    <property type="entry name" value="RNI-like"/>
    <property type="match status" value="1"/>
</dbReference>
<dbReference type="InterPro" id="IPR032675">
    <property type="entry name" value="LRR_dom_sf"/>
</dbReference>
<protein>
    <submittedName>
        <fullName evidence="1">8952_t:CDS:1</fullName>
    </submittedName>
</protein>
<evidence type="ECO:0000313" key="2">
    <source>
        <dbReference type="Proteomes" id="UP000789706"/>
    </source>
</evidence>
<dbReference type="OrthoDB" id="2373260at2759"/>
<dbReference type="EMBL" id="CAJVPK010000621">
    <property type="protein sequence ID" value="CAG8532815.1"/>
    <property type="molecule type" value="Genomic_DNA"/>
</dbReference>
<gene>
    <name evidence="1" type="ORF">DEBURN_LOCUS6225</name>
</gene>